<evidence type="ECO:0000259" key="5">
    <source>
        <dbReference type="PROSITE" id="PS51050"/>
    </source>
</evidence>
<feature type="compositionally biased region" description="Basic and acidic residues" evidence="4">
    <location>
        <begin position="1160"/>
        <end position="1206"/>
    </location>
</feature>
<keyword evidence="3" id="KW-0862">Zinc</keyword>
<dbReference type="PROSITE" id="PS51050">
    <property type="entry name" value="ZF_CW"/>
    <property type="match status" value="1"/>
</dbReference>
<feature type="domain" description="CW-type" evidence="5">
    <location>
        <begin position="549"/>
        <end position="602"/>
    </location>
</feature>
<feature type="compositionally biased region" description="Basic and acidic residues" evidence="4">
    <location>
        <begin position="780"/>
        <end position="790"/>
    </location>
</feature>
<dbReference type="Proteomes" id="UP000077202">
    <property type="component" value="Unassembled WGS sequence"/>
</dbReference>
<feature type="compositionally biased region" description="Basic and acidic residues" evidence="4">
    <location>
        <begin position="715"/>
        <end position="754"/>
    </location>
</feature>
<feature type="compositionally biased region" description="Basic and acidic residues" evidence="4">
    <location>
        <begin position="1117"/>
        <end position="1144"/>
    </location>
</feature>
<dbReference type="Pfam" id="PF07496">
    <property type="entry name" value="zf-CW"/>
    <property type="match status" value="1"/>
</dbReference>
<dbReference type="PANTHER" id="PTHR46524">
    <property type="entry name" value="CW-TYPE ZINC FINGER"/>
    <property type="match status" value="1"/>
</dbReference>
<dbReference type="InterPro" id="IPR055300">
    <property type="entry name" value="CWZF3/5/7"/>
</dbReference>
<keyword evidence="1" id="KW-0479">Metal-binding</keyword>
<feature type="compositionally biased region" description="Gly residues" evidence="4">
    <location>
        <begin position="51"/>
        <end position="60"/>
    </location>
</feature>
<protein>
    <recommendedName>
        <fullName evidence="5">CW-type domain-containing protein</fullName>
    </recommendedName>
</protein>
<comment type="caution">
    <text evidence="6">The sequence shown here is derived from an EMBL/GenBank/DDBJ whole genome shotgun (WGS) entry which is preliminary data.</text>
</comment>
<feature type="region of interest" description="Disordered" evidence="4">
    <location>
        <begin position="1639"/>
        <end position="1678"/>
    </location>
</feature>
<feature type="compositionally biased region" description="Low complexity" evidence="4">
    <location>
        <begin position="1103"/>
        <end position="1116"/>
    </location>
</feature>
<evidence type="ECO:0000313" key="6">
    <source>
        <dbReference type="EMBL" id="OAE27368.1"/>
    </source>
</evidence>
<feature type="region of interest" description="Disordered" evidence="4">
    <location>
        <begin position="991"/>
        <end position="1531"/>
    </location>
</feature>
<keyword evidence="7" id="KW-1185">Reference proteome</keyword>
<feature type="compositionally biased region" description="Polar residues" evidence="4">
    <location>
        <begin position="1059"/>
        <end position="1069"/>
    </location>
</feature>
<dbReference type="GO" id="GO:0008270">
    <property type="term" value="F:zinc ion binding"/>
    <property type="evidence" value="ECO:0007669"/>
    <property type="project" value="UniProtKB-KW"/>
</dbReference>
<evidence type="ECO:0000256" key="2">
    <source>
        <dbReference type="ARBA" id="ARBA00022771"/>
    </source>
</evidence>
<name>A0A176W2T6_MARPO</name>
<dbReference type="Gene3D" id="3.30.40.100">
    <property type="match status" value="1"/>
</dbReference>
<feature type="compositionally biased region" description="Basic and acidic residues" evidence="4">
    <location>
        <begin position="1445"/>
        <end position="1461"/>
    </location>
</feature>
<evidence type="ECO:0000313" key="7">
    <source>
        <dbReference type="Proteomes" id="UP000077202"/>
    </source>
</evidence>
<organism evidence="6 7">
    <name type="scientific">Marchantia polymorpha subsp. ruderalis</name>
    <dbReference type="NCBI Taxonomy" id="1480154"/>
    <lineage>
        <taxon>Eukaryota</taxon>
        <taxon>Viridiplantae</taxon>
        <taxon>Streptophyta</taxon>
        <taxon>Embryophyta</taxon>
        <taxon>Marchantiophyta</taxon>
        <taxon>Marchantiopsida</taxon>
        <taxon>Marchantiidae</taxon>
        <taxon>Marchantiales</taxon>
        <taxon>Marchantiaceae</taxon>
        <taxon>Marchantia</taxon>
    </lineage>
</organism>
<dbReference type="InterPro" id="IPR056406">
    <property type="entry name" value="THD_CWZF3/5/7"/>
</dbReference>
<evidence type="ECO:0000256" key="1">
    <source>
        <dbReference type="ARBA" id="ARBA00022723"/>
    </source>
</evidence>
<dbReference type="EMBL" id="LVLJ01001908">
    <property type="protein sequence ID" value="OAE27368.1"/>
    <property type="molecule type" value="Genomic_DNA"/>
</dbReference>
<feature type="compositionally biased region" description="Basic and acidic residues" evidence="4">
    <location>
        <begin position="848"/>
        <end position="955"/>
    </location>
</feature>
<feature type="region of interest" description="Disordered" evidence="4">
    <location>
        <begin position="375"/>
        <end position="431"/>
    </location>
</feature>
<reference evidence="6" key="1">
    <citation type="submission" date="2016-03" db="EMBL/GenBank/DDBJ databases">
        <title>Mechanisms controlling the formation of the plant cell surface in tip-growing cells are functionally conserved among land plants.</title>
        <authorList>
            <person name="Honkanen S."/>
            <person name="Jones V.A."/>
            <person name="Morieri G."/>
            <person name="Champion C."/>
            <person name="Hetherington A.J."/>
            <person name="Kelly S."/>
            <person name="Saint-Marcoux D."/>
            <person name="Proust H."/>
            <person name="Prescott H."/>
            <person name="Dolan L."/>
        </authorList>
    </citation>
    <scope>NUCLEOTIDE SEQUENCE [LARGE SCALE GENOMIC DNA]</scope>
    <source>
        <tissue evidence="6">Whole gametophyte</tissue>
    </source>
</reference>
<proteinExistence type="predicted"/>
<feature type="compositionally biased region" description="Low complexity" evidence="4">
    <location>
        <begin position="1029"/>
        <end position="1058"/>
    </location>
</feature>
<feature type="compositionally biased region" description="Acidic residues" evidence="4">
    <location>
        <begin position="41"/>
        <end position="50"/>
    </location>
</feature>
<feature type="compositionally biased region" description="Basic and acidic residues" evidence="4">
    <location>
        <begin position="1081"/>
        <end position="1093"/>
    </location>
</feature>
<feature type="region of interest" description="Disordered" evidence="4">
    <location>
        <begin position="647"/>
        <end position="973"/>
    </location>
</feature>
<feature type="compositionally biased region" description="Basic and acidic residues" evidence="4">
    <location>
        <begin position="1219"/>
        <end position="1383"/>
    </location>
</feature>
<feature type="region of interest" description="Disordered" evidence="4">
    <location>
        <begin position="20"/>
        <end position="68"/>
    </location>
</feature>
<evidence type="ECO:0000256" key="3">
    <source>
        <dbReference type="ARBA" id="ARBA00022833"/>
    </source>
</evidence>
<dbReference type="PANTHER" id="PTHR46524:SF7">
    <property type="entry name" value="CW-TYPE ZINC FINGER"/>
    <property type="match status" value="1"/>
</dbReference>
<feature type="compositionally biased region" description="Basic and acidic residues" evidence="4">
    <location>
        <begin position="1510"/>
        <end position="1526"/>
    </location>
</feature>
<feature type="compositionally biased region" description="Polar residues" evidence="4">
    <location>
        <begin position="1149"/>
        <end position="1159"/>
    </location>
</feature>
<evidence type="ECO:0000256" key="4">
    <source>
        <dbReference type="SAM" id="MobiDB-lite"/>
    </source>
</evidence>
<keyword evidence="2" id="KW-0863">Zinc-finger</keyword>
<feature type="region of interest" description="Disordered" evidence="4">
    <location>
        <begin position="87"/>
        <end position="276"/>
    </location>
</feature>
<accession>A0A176W2T6</accession>
<dbReference type="InterPro" id="IPR011124">
    <property type="entry name" value="Znf_CW"/>
</dbReference>
<gene>
    <name evidence="6" type="ORF">AXG93_2407s1030</name>
</gene>
<sequence>MALVPPVRIHERGADRANGLRDYVPQWVDREEDGSSGRMEEDTELEEGEAFEGGGSGSGSGDDDLERLSYLDTRLESVLGDCQKEFQGNLSTERLGSKYGGYGSFLPSTRRAAPVLGGPGPPPPPGSEPARPRPPEGHVGALRPRPSEAPKERARRGQGGGPVVPAADPNSWPKEKEHKRKNVRSMNAIVKAAAAAAAAGATNSVKETIPPEKKGLTVRLQLPPKTGQGLDKQAQNSVYNKVFGSDHPSSPSDDDLEDDERSGSEDNASPDLSPSGMIRALTTFEFPYGGLISPSIPPLVSEPVTEKKEIFRQLMNTPASKPDGGPGSRKFMETLSKVVKETRPKSKEVVPLPEPIKVAPVVDSVKVLKKEGKEAGTNTLKLSYKHPVREDSTPGPHSKLSVEPKKKGKESSKDHPAQKEPKDKSKENREVYKEVRKEIVAKVAGETGRDGAMDSFKATVPPAKEQVKHGERDSLDMLKNVVAGKPGKKVSKKGSKETTRAKDIEREKAVYRYPLPVQGDANGLLAPAPQALYPPLVGSSSLEVAAQPSIVLDNWVECTKCNQWRLALPGVNVNVLPDNWQCQSMEWLPGLNSCKYTEETTTNAVYNYLGLQNPNTLPAVGLNGAAPLPSTLTCVIPPLDTTLESRHLEQKPSKAQKQGKKGVVKKVGGSTPKLSTPTVKKVDMVSTKNKNLVDVQPRERGPPLPTEDPGYQRVMADKQKFKEKEKEKLKRMRASEGEDPRPQKQAVREDDRSKVPGGVKRKKKVDTSDNEEAPVVKKAKGGDGKGRKMVVEMFVPSKVQSSDENTHSFHYGSDDAGISSRNVGRGTLTAPAQAQAPRKMKVTLSGNKEPKKKDDRQDVRGDERKRKENQKGVDVRCKSELFVKHESSDSDDDKHRRDDYKRNCRENETIRKVDIRGRNGYSEGKKRIKEEPEAEYHNEKRRMVSKDLEATREYETGSSPKSQPEGMYDERRLDGDFRGKRLFDEVSGIARTYVQGSDGERADDSPHGQSPAPVVDLYPPQDDERGRVSSSPSPLTASSSKHSFSAASSASGSKGPSPIESTVSSSPVRSQKVEAGAGRRRAADCVQGHEHNTTPDSRPTSNKRSPLSPLRSPSPKRSTDEQDTQSDRDGQQRQTHRDNYDRGGLHSPEPSSRFNTRETSSGRERYARSNSREGPADFRKFDGKSRGSGRDDDRHWEEGASRERRAGSASHFGNGDRGGSYDRHRDDRHRERDDRYDRRDEDRFRERNIDRERDRERPRDTWTSERGGDVREERGTRERSVHQRDDWGGRPSSRESRLDKQGGTNWREESRPGRDSSREGRERTEDGVAEKSHVDIRSRHVDDNAKDELPCHDEHEPGHGGQRDNSSHRYEKNEPTPQKDPKARLNLFSDRNGDKAAVGSSGRKEVEGAAPRPGAEPYSASLGANRSRPEGQPPGARKRGSPATETRHVDESAKQGKEPKNGSEGSYPARQSAEAGHASNNPGHIARGSDGGSGSPTKKNHAALASTLTKEAKSLKHSADRIKNEPGMEDDSTNMYLQAGLKFLEAAHHQEAANDRPGDFSTSFRIYLDTAYLCDYCSSAFEKKMEHAAAALSYMVAALARMRVLMFKSKEIHKDHVELHNAVKASTALGNQVAVMQTPPTGLASVPHPSRGSDKPGSSHPAPIIGESPSSSSASDVDNLNNHAALNEKLASNISKGPALSPLPGTSLGNNEVLPSRLHTNYQRHLSNSSDVYRMLESWNKARVATAAYEAECAGDDSRQESILAIRRVGEIGLLDDMDALVKQVEEMKMRGLLRLIFADLVATCTSAVISGFDADMDSF</sequence>
<feature type="compositionally biased region" description="Low complexity" evidence="4">
    <location>
        <begin position="192"/>
        <end position="201"/>
    </location>
</feature>
<dbReference type="Pfam" id="PF24756">
    <property type="entry name" value="THD_CWZF3-5-7"/>
    <property type="match status" value="1"/>
</dbReference>
<feature type="compositionally biased region" description="Basic and acidic residues" evidence="4">
    <location>
        <begin position="400"/>
        <end position="431"/>
    </location>
</feature>